<dbReference type="Gene3D" id="2.160.20.10">
    <property type="entry name" value="Single-stranded right-handed beta-helix, Pectin lyase-like"/>
    <property type="match status" value="1"/>
</dbReference>
<gene>
    <name evidence="3" type="ORF">GCM10009851_14810</name>
</gene>
<dbReference type="InterPro" id="IPR012334">
    <property type="entry name" value="Pectin_lyas_fold"/>
</dbReference>
<dbReference type="Proteomes" id="UP001500929">
    <property type="component" value="Unassembled WGS sequence"/>
</dbReference>
<reference evidence="4" key="1">
    <citation type="journal article" date="2019" name="Int. J. Syst. Evol. Microbiol.">
        <title>The Global Catalogue of Microorganisms (GCM) 10K type strain sequencing project: providing services to taxonomists for standard genome sequencing and annotation.</title>
        <authorList>
            <consortium name="The Broad Institute Genomics Platform"/>
            <consortium name="The Broad Institute Genome Sequencing Center for Infectious Disease"/>
            <person name="Wu L."/>
            <person name="Ma J."/>
        </authorList>
    </citation>
    <scope>NUCLEOTIDE SEQUENCE [LARGE SCALE GENOMIC DNA]</scope>
    <source>
        <strain evidence="4">JCM 16117</strain>
    </source>
</reference>
<dbReference type="PROSITE" id="PS51257">
    <property type="entry name" value="PROKAR_LIPOPROTEIN"/>
    <property type="match status" value="1"/>
</dbReference>
<dbReference type="SUPFAM" id="SSF51126">
    <property type="entry name" value="Pectin lyase-like"/>
    <property type="match status" value="1"/>
</dbReference>
<evidence type="ECO:0000313" key="3">
    <source>
        <dbReference type="EMBL" id="GAA2231044.1"/>
    </source>
</evidence>
<dbReference type="RefSeq" id="WP_259478983.1">
    <property type="nucleotide sequence ID" value="NZ_BAAAQY010000004.1"/>
</dbReference>
<dbReference type="EMBL" id="BAAAQY010000004">
    <property type="protein sequence ID" value="GAA2231044.1"/>
    <property type="molecule type" value="Genomic_DNA"/>
</dbReference>
<proteinExistence type="predicted"/>
<feature type="region of interest" description="Disordered" evidence="1">
    <location>
        <begin position="73"/>
        <end position="92"/>
    </location>
</feature>
<name>A0ABP5QBY8_9MICO</name>
<feature type="signal peptide" evidence="2">
    <location>
        <begin position="1"/>
        <end position="24"/>
    </location>
</feature>
<comment type="caution">
    <text evidence="3">The sequence shown here is derived from an EMBL/GenBank/DDBJ whole genome shotgun (WGS) entry which is preliminary data.</text>
</comment>
<feature type="region of interest" description="Disordered" evidence="1">
    <location>
        <begin position="36"/>
        <end position="59"/>
    </location>
</feature>
<organism evidence="3 4">
    <name type="scientific">Herbiconiux moechotypicola</name>
    <dbReference type="NCBI Taxonomy" id="637393"/>
    <lineage>
        <taxon>Bacteria</taxon>
        <taxon>Bacillati</taxon>
        <taxon>Actinomycetota</taxon>
        <taxon>Actinomycetes</taxon>
        <taxon>Micrococcales</taxon>
        <taxon>Microbacteriaceae</taxon>
        <taxon>Herbiconiux</taxon>
    </lineage>
</organism>
<evidence type="ECO:0000313" key="4">
    <source>
        <dbReference type="Proteomes" id="UP001500929"/>
    </source>
</evidence>
<dbReference type="InterPro" id="IPR011050">
    <property type="entry name" value="Pectin_lyase_fold/virulence"/>
</dbReference>
<protein>
    <recommendedName>
        <fullName evidence="5">Right handed beta helix domain-containing protein</fullName>
    </recommendedName>
</protein>
<keyword evidence="2" id="KW-0732">Signal</keyword>
<accession>A0ABP5QBY8</accession>
<evidence type="ECO:0000256" key="1">
    <source>
        <dbReference type="SAM" id="MobiDB-lite"/>
    </source>
</evidence>
<keyword evidence="4" id="KW-1185">Reference proteome</keyword>
<evidence type="ECO:0000256" key="2">
    <source>
        <dbReference type="SAM" id="SignalP"/>
    </source>
</evidence>
<feature type="chain" id="PRO_5046570625" description="Right handed beta helix domain-containing protein" evidence="2">
    <location>
        <begin position="25"/>
        <end position="390"/>
    </location>
</feature>
<sequence>MRARHTSRAVAVALGAAVSLALGACTGTAYWLPGDSSPGGGTQTAGPTAGDGSVADPADIAPVEVDPDLLRGEPEAAPVACPPAGAPASGATSTVVSTGAELTRALAAARPGSVIALADGRYEGTFTATAQGTADDPILLCAVGTGAVLEGGEVDSGYTLHLDGAAHWVLQGFAVRGGQKGVMLDATTDTVLRGLTVSGTGDEAVHFRAGSGDNLLIGSTISDTGLREERFGEGVYVGSAESNWCDVSACEPDRSDRNRVVGNVIASTSAESIDVKEGTTGGEIRGNQLDGTGMSAADSLLDVKGSGWRVTGNEGTGAPVDGAQVHVIVDGWGAGNEFSANTFALRDPDGFAVKLSGDALGAGNAVSCDNVALLDSLPAPDALSNAPCAS</sequence>
<evidence type="ECO:0008006" key="5">
    <source>
        <dbReference type="Google" id="ProtNLM"/>
    </source>
</evidence>